<dbReference type="PANTHER" id="PTHR10422:SF38">
    <property type="entry name" value="CYTOCHROME B SUBUNIT OF NITRIC OXIDE REDUCTASE"/>
    <property type="match status" value="1"/>
</dbReference>
<dbReference type="SUPFAM" id="SSF81442">
    <property type="entry name" value="Cytochrome c oxidase subunit I-like"/>
    <property type="match status" value="1"/>
</dbReference>
<keyword evidence="4" id="KW-1185">Reference proteome</keyword>
<proteinExistence type="predicted"/>
<sequence>MKKTWITFISVVVLSFITLIWIGTEVYQTQPPLPETVVVKETQEVLYTKADIQIGQNVWESIGGMEVGSIWGHGSYVAPDWTADWIHKEAVFMLDAWAKSDFNTTYENLNVEQKAAIKARLIQDVKTNTYNETDQSITISESRLAAIKENIKYYSSIFSEGHEEYAIPKGALVDPVKLEQLNAFLFWTSWAATTYRPGQDYTYTSNWPHEPLIDNTITKGSLVWSGLSVVLLLLFIGILTYYYLVNHEKGELLEKPNTDPLTNLKLYPSQKAILKYFVVISLLIALQVILGAATVHYTVEGQSFFGFDLSQYLPYSVTRTWHTQLAVFWIAATWLATGLFLAPMISGKEMKFQRFGINFLFGALLVIVLGSMFGEWLGIHQFFDLTTNFFFGHQGYEYMDLGRFWQIFLGIGLVLWVIMVSRHILFAIRKNDASKHLLTILLISVMAIGMFFFSGLMYGENSTLPVINYWRWWLVHLWVEGFFEVFATVIIAYIFSQMKIISAKTAGRVSIASASIFLAGGIIGTLHHLYYSGTPVQAIALGATFSALEVVPLTLMGFEIRENWNLLKSRPWMQKYKWPIFFFIAVAFWNFIGAGVFGFLINPPIALYYIQGLNTTAVHAHTALFGVYGMLGMGFILICLRFYSNRSWNNTKLKRAFWFLNIGLVAMVVLSLLPIGIIQAYTSITNGYSFAREADLLYSPTVQTLKWMRVIGDVIFSIGIFYFCWFTIDETIYNFKRKKALNHSPSEINGEKVKEPAAEKAEVSIL</sequence>
<feature type="transmembrane region" description="Helical" evidence="1">
    <location>
        <begin position="470"/>
        <end position="495"/>
    </location>
</feature>
<dbReference type="Proteomes" id="UP000760545">
    <property type="component" value="Unassembled WGS sequence"/>
</dbReference>
<feature type="transmembrane region" description="Helical" evidence="1">
    <location>
        <begin position="437"/>
        <end position="458"/>
    </location>
</feature>
<feature type="transmembrane region" description="Helical" evidence="1">
    <location>
        <begin position="578"/>
        <end position="601"/>
    </location>
</feature>
<evidence type="ECO:0000313" key="4">
    <source>
        <dbReference type="Proteomes" id="UP000760545"/>
    </source>
</evidence>
<feature type="transmembrane region" description="Helical" evidence="1">
    <location>
        <begin position="403"/>
        <end position="425"/>
    </location>
</feature>
<feature type="transmembrane region" description="Helical" evidence="1">
    <location>
        <begin position="326"/>
        <end position="345"/>
    </location>
</feature>
<feature type="transmembrane region" description="Helical" evidence="1">
    <location>
        <begin position="707"/>
        <end position="728"/>
    </location>
</feature>
<evidence type="ECO:0000259" key="2">
    <source>
        <dbReference type="Pfam" id="PF22085"/>
    </source>
</evidence>
<keyword evidence="1" id="KW-0472">Membrane</keyword>
<organism evidence="3 4">
    <name type="scientific">Tamlana crocina</name>
    <dbReference type="NCBI Taxonomy" id="393006"/>
    <lineage>
        <taxon>Bacteria</taxon>
        <taxon>Pseudomonadati</taxon>
        <taxon>Bacteroidota</taxon>
        <taxon>Flavobacteriia</taxon>
        <taxon>Flavobacteriales</taxon>
        <taxon>Flavobacteriaceae</taxon>
        <taxon>Tamlana</taxon>
    </lineage>
</organism>
<feature type="transmembrane region" description="Helical" evidence="1">
    <location>
        <begin position="507"/>
        <end position="530"/>
    </location>
</feature>
<accession>A0ABX1D7G2</accession>
<feature type="domain" description="Nitric oxide reductase subunit B cytochrome c-like" evidence="2">
    <location>
        <begin position="37"/>
        <end position="209"/>
    </location>
</feature>
<dbReference type="Pfam" id="PF00115">
    <property type="entry name" value="COX1"/>
    <property type="match status" value="1"/>
</dbReference>
<dbReference type="EMBL" id="JAAVJS010000002">
    <property type="protein sequence ID" value="NJX14195.1"/>
    <property type="molecule type" value="Genomic_DNA"/>
</dbReference>
<dbReference type="InterPro" id="IPR000883">
    <property type="entry name" value="Cyt_C_Oxase_1"/>
</dbReference>
<feature type="transmembrane region" description="Helical" evidence="1">
    <location>
        <begin position="536"/>
        <end position="558"/>
    </location>
</feature>
<gene>
    <name evidence="3" type="ORF">HC176_01670</name>
</gene>
<dbReference type="Gene3D" id="1.20.210.10">
    <property type="entry name" value="Cytochrome c oxidase-like, subunit I domain"/>
    <property type="match status" value="1"/>
</dbReference>
<protein>
    <submittedName>
        <fullName evidence="3">Nitric-oxide reductase large subunit</fullName>
    </submittedName>
</protein>
<feature type="transmembrane region" description="Helical" evidence="1">
    <location>
        <begin position="621"/>
        <end position="644"/>
    </location>
</feature>
<feature type="transmembrane region" description="Helical" evidence="1">
    <location>
        <begin position="5"/>
        <end position="24"/>
    </location>
</feature>
<comment type="caution">
    <text evidence="3">The sequence shown here is derived from an EMBL/GenBank/DDBJ whole genome shotgun (WGS) entry which is preliminary data.</text>
</comment>
<dbReference type="InterPro" id="IPR036927">
    <property type="entry name" value="Cyt_c_oxase-like_su1_sf"/>
</dbReference>
<reference evidence="3 4" key="1">
    <citation type="submission" date="2020-03" db="EMBL/GenBank/DDBJ databases">
        <title>Tamlana sp. nov, isolated from XXX.</title>
        <authorList>
            <person name="Cao W.R."/>
        </authorList>
    </citation>
    <scope>NUCLEOTIDE SEQUENCE [LARGE SCALE GENOMIC DNA]</scope>
    <source>
        <strain evidence="3 4">HST1-43</strain>
    </source>
</reference>
<feature type="transmembrane region" description="Helical" evidence="1">
    <location>
        <begin position="357"/>
        <end position="383"/>
    </location>
</feature>
<dbReference type="RefSeq" id="WP_167916453.1">
    <property type="nucleotide sequence ID" value="NZ_JAAVJS010000002.1"/>
</dbReference>
<dbReference type="InterPro" id="IPR054309">
    <property type="entry name" value="NorB_cytochrome_c-like"/>
</dbReference>
<keyword evidence="1" id="KW-0812">Transmembrane</keyword>
<feature type="transmembrane region" description="Helical" evidence="1">
    <location>
        <begin position="656"/>
        <end position="681"/>
    </location>
</feature>
<dbReference type="PANTHER" id="PTHR10422">
    <property type="entry name" value="CYTOCHROME C OXIDASE SUBUNIT 1"/>
    <property type="match status" value="1"/>
</dbReference>
<feature type="transmembrane region" description="Helical" evidence="1">
    <location>
        <begin position="222"/>
        <end position="245"/>
    </location>
</feature>
<keyword evidence="1" id="KW-1133">Transmembrane helix</keyword>
<evidence type="ECO:0000313" key="3">
    <source>
        <dbReference type="EMBL" id="NJX14195.1"/>
    </source>
</evidence>
<dbReference type="Pfam" id="PF22085">
    <property type="entry name" value="NorB_cytochrome_c-like"/>
    <property type="match status" value="1"/>
</dbReference>
<evidence type="ECO:0000256" key="1">
    <source>
        <dbReference type="SAM" id="Phobius"/>
    </source>
</evidence>
<feature type="transmembrane region" description="Helical" evidence="1">
    <location>
        <begin position="273"/>
        <end position="299"/>
    </location>
</feature>
<name>A0ABX1D7G2_9FLAO</name>